<gene>
    <name evidence="4" type="ORF">GNH96_03505</name>
</gene>
<dbReference type="SUPFAM" id="SSF56059">
    <property type="entry name" value="Glutathione synthetase ATP-binding domain-like"/>
    <property type="match status" value="1"/>
</dbReference>
<dbReference type="Proteomes" id="UP000503004">
    <property type="component" value="Chromosome"/>
</dbReference>
<dbReference type="InterPro" id="IPR024710">
    <property type="entry name" value="MfnD"/>
</dbReference>
<dbReference type="GO" id="GO:0005524">
    <property type="term" value="F:ATP binding"/>
    <property type="evidence" value="ECO:0007669"/>
    <property type="project" value="UniProtKB-UniRule"/>
</dbReference>
<dbReference type="RefSeq" id="WP_169602331.1">
    <property type="nucleotide sequence ID" value="NZ_CP046565.1"/>
</dbReference>
<keyword evidence="5" id="KW-1185">Reference proteome</keyword>
<keyword evidence="1" id="KW-0547">Nucleotide-binding</keyword>
<dbReference type="Gene3D" id="3.40.50.11770">
    <property type="match status" value="1"/>
</dbReference>
<dbReference type="Gene3D" id="3.30.470.20">
    <property type="entry name" value="ATP-grasp fold, B domain"/>
    <property type="match status" value="1"/>
</dbReference>
<evidence type="ECO:0000313" key="4">
    <source>
        <dbReference type="EMBL" id="QJD29125.1"/>
    </source>
</evidence>
<feature type="domain" description="ATP-grasp" evidence="3">
    <location>
        <begin position="250"/>
        <end position="305"/>
    </location>
</feature>
<accession>A0A858Q5P5</accession>
<dbReference type="PIRSF" id="PIRSF016766">
    <property type="entry name" value="UCP016766_ATPgrasp"/>
    <property type="match status" value="1"/>
</dbReference>
<keyword evidence="1" id="KW-0067">ATP-binding</keyword>
<dbReference type="PROSITE" id="PS50975">
    <property type="entry name" value="ATP_GRASP"/>
    <property type="match status" value="1"/>
</dbReference>
<dbReference type="GO" id="GO:0046872">
    <property type="term" value="F:metal ion binding"/>
    <property type="evidence" value="ECO:0007669"/>
    <property type="project" value="InterPro"/>
</dbReference>
<sequence length="330" mass="35107">MDILVFEFVNGGGLRHEPLPPSLAMEGDLMLRALLEDLLEVAGVRPIILRDDRRDFASLPRGVTALPIAAGDDLDRIWQDAIRRCDAIWPIAPETGGVLERLCRDVEQAATPLLNSPADAVAIAASKLATARALDRHHLPVVPTRPLGAPQPDAEDCVVVKPDDGAGCEGARIVRRGCDFAPGSGRWVVQPLLQGDAVSLSALFAQGRARLLSCNRQHVENTGDGFALRGCAVNALDDPDGCWQTLACGVAAALPDLWGYAGLDLIMTADGPVILEVNPRLTTSYAGLKAATGENPAAMVLGLHRTARLPPPRTHRGTPVTVQLEHSDAR</sequence>
<evidence type="ECO:0000313" key="5">
    <source>
        <dbReference type="Proteomes" id="UP000503004"/>
    </source>
</evidence>
<evidence type="ECO:0000259" key="3">
    <source>
        <dbReference type="PROSITE" id="PS50975"/>
    </source>
</evidence>
<dbReference type="Gene3D" id="2.30.36.100">
    <property type="match status" value="1"/>
</dbReference>
<evidence type="ECO:0000256" key="2">
    <source>
        <dbReference type="SAM" id="MobiDB-lite"/>
    </source>
</evidence>
<proteinExistence type="predicted"/>
<dbReference type="Pfam" id="PF18301">
    <property type="entry name" value="preATP-grasp_3"/>
    <property type="match status" value="1"/>
</dbReference>
<evidence type="ECO:0000256" key="1">
    <source>
        <dbReference type="PROSITE-ProRule" id="PRU00409"/>
    </source>
</evidence>
<reference evidence="5" key="1">
    <citation type="submission" date="2019-12" db="EMBL/GenBank/DDBJ databases">
        <authorList>
            <person name="Awala S.I."/>
            <person name="Rhee S.K."/>
        </authorList>
    </citation>
    <scope>NUCLEOTIDE SEQUENCE [LARGE SCALE GENOMIC DNA]</scope>
    <source>
        <strain evidence="5">IM1</strain>
    </source>
</reference>
<name>A0A858Q5P5_9GAMM</name>
<protein>
    <submittedName>
        <fullName evidence="4">ATP-grasp domain-containing protein</fullName>
    </submittedName>
</protein>
<organism evidence="4 5">
    <name type="scientific">Methylococcus geothermalis</name>
    <dbReference type="NCBI Taxonomy" id="2681310"/>
    <lineage>
        <taxon>Bacteria</taxon>
        <taxon>Pseudomonadati</taxon>
        <taxon>Pseudomonadota</taxon>
        <taxon>Gammaproteobacteria</taxon>
        <taxon>Methylococcales</taxon>
        <taxon>Methylococcaceae</taxon>
        <taxon>Methylococcus</taxon>
    </lineage>
</organism>
<dbReference type="Pfam" id="PF02655">
    <property type="entry name" value="ATP-grasp_3"/>
    <property type="match status" value="1"/>
</dbReference>
<dbReference type="KEGG" id="metu:GNH96_03505"/>
<dbReference type="AlphaFoldDB" id="A0A858Q5P5"/>
<dbReference type="EMBL" id="CP046565">
    <property type="protein sequence ID" value="QJD29125.1"/>
    <property type="molecule type" value="Genomic_DNA"/>
</dbReference>
<dbReference type="InterPro" id="IPR011761">
    <property type="entry name" value="ATP-grasp"/>
</dbReference>
<dbReference type="InterPro" id="IPR040803">
    <property type="entry name" value="MfnD_preATP-grasp"/>
</dbReference>
<dbReference type="InterPro" id="IPR003806">
    <property type="entry name" value="ATP-grasp_PylC-type"/>
</dbReference>
<feature type="region of interest" description="Disordered" evidence="2">
    <location>
        <begin position="308"/>
        <end position="330"/>
    </location>
</feature>